<feature type="domain" description="WLM" evidence="2">
    <location>
        <begin position="13"/>
        <end position="211"/>
    </location>
</feature>
<dbReference type="InterPro" id="IPR053000">
    <property type="entry name" value="WSS1-like_metalloprotease"/>
</dbReference>
<keyword evidence="4" id="KW-1185">Reference proteome</keyword>
<gene>
    <name evidence="3" type="ORF">MEQU1_003743</name>
</gene>
<feature type="compositionally biased region" description="Acidic residues" evidence="1">
    <location>
        <begin position="237"/>
        <end position="249"/>
    </location>
</feature>
<organism evidence="3 4">
    <name type="scientific">Malassezia equina</name>
    <dbReference type="NCBI Taxonomy" id="1381935"/>
    <lineage>
        <taxon>Eukaryota</taxon>
        <taxon>Fungi</taxon>
        <taxon>Dikarya</taxon>
        <taxon>Basidiomycota</taxon>
        <taxon>Ustilaginomycotina</taxon>
        <taxon>Malasseziomycetes</taxon>
        <taxon>Malasseziales</taxon>
        <taxon>Malasseziaceae</taxon>
        <taxon>Malassezia</taxon>
    </lineage>
</organism>
<protein>
    <recommendedName>
        <fullName evidence="2">WLM domain-containing protein</fullName>
    </recommendedName>
</protein>
<dbReference type="Proteomes" id="UP001214415">
    <property type="component" value="Chromosome 8"/>
</dbReference>
<sequence>MPVRGRGAWAPALHEEHPGGVIQKYVALKKPGSEKAIALLKDIGQSVKTLIQLRGWRTSTQLTLGLPILAEIYPRKSNLLGLNYNQGQKICLRLRDSANPAVFLSREEILRTHNVRGPHDTQFYEALQSLTTEYENAQRLGYWPGAGFLTAGAKLGGHRNSLSGTSEERRRLAAEAAVRRQTPPLRLGGSPVPSSVPLRELTAEAALRRQQDAKTCASASQEQVDEVLSEMQGSEQDVIEIVDSDEDDPFPQGRGTREDPIVMD</sequence>
<proteinExistence type="predicted"/>
<evidence type="ECO:0000313" key="3">
    <source>
        <dbReference type="EMBL" id="WFD25033.1"/>
    </source>
</evidence>
<evidence type="ECO:0000259" key="2">
    <source>
        <dbReference type="PROSITE" id="PS51397"/>
    </source>
</evidence>
<evidence type="ECO:0000256" key="1">
    <source>
        <dbReference type="SAM" id="MobiDB-lite"/>
    </source>
</evidence>
<dbReference type="GO" id="GO:0006281">
    <property type="term" value="P:DNA repair"/>
    <property type="evidence" value="ECO:0007669"/>
    <property type="project" value="TreeGrafter"/>
</dbReference>
<dbReference type="AlphaFoldDB" id="A0AAF0EGC9"/>
<dbReference type="PROSITE" id="PS51397">
    <property type="entry name" value="WLM"/>
    <property type="match status" value="1"/>
</dbReference>
<feature type="compositionally biased region" description="Basic and acidic residues" evidence="1">
    <location>
        <begin position="255"/>
        <end position="264"/>
    </location>
</feature>
<feature type="region of interest" description="Disordered" evidence="1">
    <location>
        <begin position="213"/>
        <end position="264"/>
    </location>
</feature>
<dbReference type="Pfam" id="PF08325">
    <property type="entry name" value="WLM"/>
    <property type="match status" value="1"/>
</dbReference>
<reference evidence="3" key="1">
    <citation type="submission" date="2023-03" db="EMBL/GenBank/DDBJ databases">
        <title>Mating type loci evolution in Malassezia.</title>
        <authorList>
            <person name="Coelho M.A."/>
        </authorList>
    </citation>
    <scope>NUCLEOTIDE SEQUENCE</scope>
    <source>
        <strain evidence="3">CBS 12830</strain>
    </source>
</reference>
<dbReference type="InterPro" id="IPR013536">
    <property type="entry name" value="WLM_dom"/>
</dbReference>
<dbReference type="PANTHER" id="PTHR46622">
    <property type="entry name" value="DNA-DEPENDENT METALLOPROTEASE WSS1"/>
    <property type="match status" value="1"/>
</dbReference>
<name>A0AAF0EGC9_9BASI</name>
<dbReference type="GO" id="GO:0005634">
    <property type="term" value="C:nucleus"/>
    <property type="evidence" value="ECO:0007669"/>
    <property type="project" value="TreeGrafter"/>
</dbReference>
<dbReference type="PANTHER" id="PTHR46622:SF1">
    <property type="entry name" value="DNA-DEPENDENT METALLOPROTEASE WSS1"/>
    <property type="match status" value="1"/>
</dbReference>
<dbReference type="GO" id="GO:0008237">
    <property type="term" value="F:metallopeptidase activity"/>
    <property type="evidence" value="ECO:0007669"/>
    <property type="project" value="TreeGrafter"/>
</dbReference>
<dbReference type="EMBL" id="CP119907">
    <property type="protein sequence ID" value="WFD25033.1"/>
    <property type="molecule type" value="Genomic_DNA"/>
</dbReference>
<accession>A0AAF0EGC9</accession>
<evidence type="ECO:0000313" key="4">
    <source>
        <dbReference type="Proteomes" id="UP001214415"/>
    </source>
</evidence>